<gene>
    <name evidence="1" type="ORF">IE4872_PC00014</name>
</gene>
<dbReference type="InterPro" id="IPR029045">
    <property type="entry name" value="ClpP/crotonase-like_dom_sf"/>
</dbReference>
<evidence type="ECO:0000313" key="1">
    <source>
        <dbReference type="EMBL" id="APO70047.1"/>
    </source>
</evidence>
<dbReference type="PANTHER" id="PTHR35984">
    <property type="entry name" value="PERIPLASMIC SERINE PROTEASE"/>
    <property type="match status" value="1"/>
</dbReference>
<dbReference type="RefSeq" id="WP_074070656.1">
    <property type="nucleotide sequence ID" value="NZ_CP017104.1"/>
</dbReference>
<dbReference type="OrthoDB" id="9806253at2"/>
<organism evidence="1 2">
    <name type="scientific">Rhizobium gallicum</name>
    <dbReference type="NCBI Taxonomy" id="56730"/>
    <lineage>
        <taxon>Bacteria</taxon>
        <taxon>Pseudomonadati</taxon>
        <taxon>Pseudomonadota</taxon>
        <taxon>Alphaproteobacteria</taxon>
        <taxon>Hyphomicrobiales</taxon>
        <taxon>Rhizobiaceae</taxon>
        <taxon>Rhizobium/Agrobacterium group</taxon>
        <taxon>Rhizobium</taxon>
    </lineage>
</organism>
<dbReference type="GO" id="GO:0016020">
    <property type="term" value="C:membrane"/>
    <property type="evidence" value="ECO:0007669"/>
    <property type="project" value="InterPro"/>
</dbReference>
<dbReference type="AlphaFoldDB" id="A0A1L5NQ77"/>
<reference evidence="1 2" key="1">
    <citation type="submission" date="2016-09" db="EMBL/GenBank/DDBJ databases">
        <title>The complete genome sequences of Rhizobium gallicum, symbiovars gallicum and phaseoli, symbionts associated to common bean (Phaseolus vulgaris).</title>
        <authorList>
            <person name="Bustos P."/>
            <person name="Santamaria R.I."/>
            <person name="Perez-Carrascal O.M."/>
            <person name="Juarez S."/>
            <person name="Lozano L."/>
            <person name="Martinez-Flores I."/>
            <person name="Martinez-Romero E."/>
            <person name="Cevallos M."/>
            <person name="Romero D."/>
            <person name="Davila G."/>
            <person name="Gonzalez V."/>
        </authorList>
    </citation>
    <scope>NUCLEOTIDE SEQUENCE [LARGE SCALE GENOMIC DNA]</scope>
    <source>
        <strain evidence="1 2">IE4872</strain>
        <plasmid evidence="2">prgalie4872c</plasmid>
    </source>
</reference>
<protein>
    <submittedName>
        <fullName evidence="1">Serine-peptidase S49 family protein</fullName>
    </submittedName>
</protein>
<accession>A0A1L5NQ77</accession>
<name>A0A1L5NQ77_9HYPH</name>
<dbReference type="Pfam" id="PF01972">
    <property type="entry name" value="SDH_protease"/>
    <property type="match status" value="1"/>
</dbReference>
<dbReference type="SUPFAM" id="SSF52096">
    <property type="entry name" value="ClpP/crotonase"/>
    <property type="match status" value="1"/>
</dbReference>
<sequence>MVEVDELTHTTKYVESELTRRLKSIEDELDCDIITCIHPISQPMDDLIRDYIEDIQEKRKKLLVIIETNGGSIETAERIADVFRYHYPGEVNFLVPNFAMSAGTVLVMSGDNIYMDYYSILGPIDPQVRNRDGQFVPALGYLEKYDELMKRSSKGNLSSAELAFLIQKFDPAQIHRFEQARDHSVDLLKKWLVQYKFKNWAVTETGRKQVTGKMREMRASEIAKKLNDTKRWRSHGRGLSMDVLKGDLNLLVENFGANTELNRKVRSYYRLLQDHMTGIGVTVALQTRERFVAM</sequence>
<dbReference type="EMBL" id="CP017104">
    <property type="protein sequence ID" value="APO70047.1"/>
    <property type="molecule type" value="Genomic_DNA"/>
</dbReference>
<dbReference type="PANTHER" id="PTHR35984:SF1">
    <property type="entry name" value="PERIPLASMIC SERINE PROTEASE"/>
    <property type="match status" value="1"/>
</dbReference>
<evidence type="ECO:0000313" key="2">
    <source>
        <dbReference type="Proteomes" id="UP000184749"/>
    </source>
</evidence>
<dbReference type="Proteomes" id="UP000184749">
    <property type="component" value="Plasmid pRgalIE4872c"/>
</dbReference>
<dbReference type="Gene3D" id="3.90.226.10">
    <property type="entry name" value="2-enoyl-CoA Hydratase, Chain A, domain 1"/>
    <property type="match status" value="1"/>
</dbReference>
<keyword evidence="1" id="KW-0614">Plasmid</keyword>
<geneLocation type="plasmid" evidence="2">
    <name>prgalie4872c</name>
</geneLocation>
<proteinExistence type="predicted"/>
<dbReference type="InterPro" id="IPR002825">
    <property type="entry name" value="Pept_S49_ser-pept_pro"/>
</dbReference>